<dbReference type="AlphaFoldDB" id="A0A6J4V736"/>
<protein>
    <submittedName>
        <fullName evidence="1">Uncharacterized protein</fullName>
    </submittedName>
</protein>
<dbReference type="EMBL" id="CADCWO010000087">
    <property type="protein sequence ID" value="CAA9570504.1"/>
    <property type="molecule type" value="Genomic_DNA"/>
</dbReference>
<proteinExistence type="predicted"/>
<gene>
    <name evidence="1" type="ORF">AVDCRST_MAG81-1681</name>
</gene>
<organism evidence="1">
    <name type="scientific">uncultured Synechococcales cyanobacterium</name>
    <dbReference type="NCBI Taxonomy" id="1936017"/>
    <lineage>
        <taxon>Bacteria</taxon>
        <taxon>Bacillati</taxon>
        <taxon>Cyanobacteriota</taxon>
        <taxon>Cyanophyceae</taxon>
        <taxon>Synechococcales</taxon>
        <taxon>environmental samples</taxon>
    </lineage>
</organism>
<sequence>MKLELIRELSRRQNSLEFLISLANGLVISIREYEDVLGVSWIWFKDFELAQSSLGRINSWEFTFQKLPEVPILNNLKFGEVLLP</sequence>
<accession>A0A6J4V736</accession>
<reference evidence="1" key="1">
    <citation type="submission" date="2020-02" db="EMBL/GenBank/DDBJ databases">
        <authorList>
            <person name="Meier V. D."/>
        </authorList>
    </citation>
    <scope>NUCLEOTIDE SEQUENCE</scope>
    <source>
        <strain evidence="1">AVDCRST_MAG81</strain>
    </source>
</reference>
<evidence type="ECO:0000313" key="1">
    <source>
        <dbReference type="EMBL" id="CAA9570504.1"/>
    </source>
</evidence>
<name>A0A6J4V736_9CYAN</name>